<name>A0ABR4GMH4_9EURO</name>
<sequence length="390" mass="44922">MKFMLSQRPLSQILKTWRAQCPSSPTHYPIPITWPPTFCRKLGTTPTDNTFVQSEYVGQTGRVYTVHQTLRSSRGYQSFLATSDDGQKFHLKYLQPENLKRYQIINDRLKDSASHFRLLKDVIPSESMIVCEPYNTSFYRAIKHRDRLSPSMVKKILKSLLNVLAELHDRDVVYGVFSLRKILIDLTKDQGQLTLSKVQLAHSVNTVYLPRGSNIVGRQIGPLEWRSPESAVLATVNKPSDIFSFALLFIFAVYKHAVLAKNIPVKNHVKPDKQISVLERQISYFADRKGLEGFLKYLGKDHPFVPMIELIRDGFSEVNPPKPFSRWENVDEDFRSLILAMTNFDPSKRITARQALEHKWFEDVEVVQQEDRPEVQEGNQDSSLVSEVKQ</sequence>
<proteinExistence type="predicted"/>
<dbReference type="PROSITE" id="PS50011">
    <property type="entry name" value="PROTEIN_KINASE_DOM"/>
    <property type="match status" value="1"/>
</dbReference>
<protein>
    <submittedName>
        <fullName evidence="3">Kinase-like domain-containing protein</fullName>
    </submittedName>
</protein>
<dbReference type="InterPro" id="IPR011009">
    <property type="entry name" value="Kinase-like_dom_sf"/>
</dbReference>
<dbReference type="Proteomes" id="UP001610563">
    <property type="component" value="Unassembled WGS sequence"/>
</dbReference>
<evidence type="ECO:0000256" key="1">
    <source>
        <dbReference type="SAM" id="MobiDB-lite"/>
    </source>
</evidence>
<comment type="caution">
    <text evidence="3">The sequence shown here is derived from an EMBL/GenBank/DDBJ whole genome shotgun (WGS) entry which is preliminary data.</text>
</comment>
<gene>
    <name evidence="3" type="ORF">BJX66DRAFT_291623</name>
</gene>
<organism evidence="3 4">
    <name type="scientific">Aspergillus keveii</name>
    <dbReference type="NCBI Taxonomy" id="714993"/>
    <lineage>
        <taxon>Eukaryota</taxon>
        <taxon>Fungi</taxon>
        <taxon>Dikarya</taxon>
        <taxon>Ascomycota</taxon>
        <taxon>Pezizomycotina</taxon>
        <taxon>Eurotiomycetes</taxon>
        <taxon>Eurotiomycetidae</taxon>
        <taxon>Eurotiales</taxon>
        <taxon>Aspergillaceae</taxon>
        <taxon>Aspergillus</taxon>
        <taxon>Aspergillus subgen. Nidulantes</taxon>
    </lineage>
</organism>
<dbReference type="SUPFAM" id="SSF56112">
    <property type="entry name" value="Protein kinase-like (PK-like)"/>
    <property type="match status" value="1"/>
</dbReference>
<dbReference type="PANTHER" id="PTHR44167:SF30">
    <property type="entry name" value="PHOSPHORYLASE KINASE"/>
    <property type="match status" value="1"/>
</dbReference>
<evidence type="ECO:0000313" key="4">
    <source>
        <dbReference type="Proteomes" id="UP001610563"/>
    </source>
</evidence>
<dbReference type="InterPro" id="IPR000719">
    <property type="entry name" value="Prot_kinase_dom"/>
</dbReference>
<dbReference type="Gene3D" id="1.10.510.10">
    <property type="entry name" value="Transferase(Phosphotransferase) domain 1"/>
    <property type="match status" value="1"/>
</dbReference>
<dbReference type="PANTHER" id="PTHR44167">
    <property type="entry name" value="OVARIAN-SPECIFIC SERINE/THREONINE-PROTEIN KINASE LOK-RELATED"/>
    <property type="match status" value="1"/>
</dbReference>
<evidence type="ECO:0000313" key="3">
    <source>
        <dbReference type="EMBL" id="KAL2800274.1"/>
    </source>
</evidence>
<evidence type="ECO:0000259" key="2">
    <source>
        <dbReference type="PROSITE" id="PS50011"/>
    </source>
</evidence>
<dbReference type="Pfam" id="PF00069">
    <property type="entry name" value="Pkinase"/>
    <property type="match status" value="1"/>
</dbReference>
<feature type="compositionally biased region" description="Polar residues" evidence="1">
    <location>
        <begin position="377"/>
        <end position="390"/>
    </location>
</feature>
<accession>A0ABR4GMH4</accession>
<reference evidence="3 4" key="1">
    <citation type="submission" date="2024-07" db="EMBL/GenBank/DDBJ databases">
        <title>Section-level genome sequencing and comparative genomics of Aspergillus sections Usti and Cavernicolus.</title>
        <authorList>
            <consortium name="Lawrence Berkeley National Laboratory"/>
            <person name="Nybo J.L."/>
            <person name="Vesth T.C."/>
            <person name="Theobald S."/>
            <person name="Frisvad J.C."/>
            <person name="Larsen T.O."/>
            <person name="Kjaerboelling I."/>
            <person name="Rothschild-Mancinelli K."/>
            <person name="Lyhne E.K."/>
            <person name="Kogle M.E."/>
            <person name="Barry K."/>
            <person name="Clum A."/>
            <person name="Na H."/>
            <person name="Ledsgaard L."/>
            <person name="Lin J."/>
            <person name="Lipzen A."/>
            <person name="Kuo A."/>
            <person name="Riley R."/>
            <person name="Mondo S."/>
            <person name="Labutti K."/>
            <person name="Haridas S."/>
            <person name="Pangalinan J."/>
            <person name="Salamov A.A."/>
            <person name="Simmons B.A."/>
            <person name="Magnuson J.K."/>
            <person name="Chen J."/>
            <person name="Drula E."/>
            <person name="Henrissat B."/>
            <person name="Wiebenga A."/>
            <person name="Lubbers R.J."/>
            <person name="Gomes A.C."/>
            <person name="Makela M.R."/>
            <person name="Stajich J."/>
            <person name="Grigoriev I.V."/>
            <person name="Mortensen U.H."/>
            <person name="De Vries R.P."/>
            <person name="Baker S.E."/>
            <person name="Andersen M.R."/>
        </authorList>
    </citation>
    <scope>NUCLEOTIDE SEQUENCE [LARGE SCALE GENOMIC DNA]</scope>
    <source>
        <strain evidence="3 4">CBS 209.92</strain>
    </source>
</reference>
<feature type="region of interest" description="Disordered" evidence="1">
    <location>
        <begin position="370"/>
        <end position="390"/>
    </location>
</feature>
<feature type="domain" description="Protein kinase" evidence="2">
    <location>
        <begin position="49"/>
        <end position="361"/>
    </location>
</feature>
<dbReference type="SMART" id="SM00220">
    <property type="entry name" value="S_TKc"/>
    <property type="match status" value="1"/>
</dbReference>
<dbReference type="EMBL" id="JBFTWV010000004">
    <property type="protein sequence ID" value="KAL2800274.1"/>
    <property type="molecule type" value="Genomic_DNA"/>
</dbReference>
<keyword evidence="4" id="KW-1185">Reference proteome</keyword>